<organism evidence="4 5">
    <name type="scientific">Trinickia fusca</name>
    <dbReference type="NCBI Taxonomy" id="2419777"/>
    <lineage>
        <taxon>Bacteria</taxon>
        <taxon>Pseudomonadati</taxon>
        <taxon>Pseudomonadota</taxon>
        <taxon>Betaproteobacteria</taxon>
        <taxon>Burkholderiales</taxon>
        <taxon>Burkholderiaceae</taxon>
        <taxon>Trinickia</taxon>
    </lineage>
</organism>
<evidence type="ECO:0000313" key="5">
    <source>
        <dbReference type="Proteomes" id="UP000280434"/>
    </source>
</evidence>
<comment type="similarity">
    <text evidence="1">Belongs to the peptidase M81 family.</text>
</comment>
<dbReference type="AlphaFoldDB" id="A0A494XGW9"/>
<dbReference type="Proteomes" id="UP000280434">
    <property type="component" value="Unassembled WGS sequence"/>
</dbReference>
<dbReference type="GO" id="GO:0008237">
    <property type="term" value="F:metallopeptidase activity"/>
    <property type="evidence" value="ECO:0007669"/>
    <property type="project" value="UniProtKB-KW"/>
</dbReference>
<evidence type="ECO:0000259" key="2">
    <source>
        <dbReference type="Pfam" id="PF07171"/>
    </source>
</evidence>
<evidence type="ECO:0000259" key="3">
    <source>
        <dbReference type="Pfam" id="PF07364"/>
    </source>
</evidence>
<proteinExistence type="inferred from homology"/>
<dbReference type="InterPro" id="IPR015995">
    <property type="entry name" value="MlrC_N"/>
</dbReference>
<dbReference type="OrthoDB" id="5288421at2"/>
<sequence length="495" mass="52855">MKIFVSGFQHETNTFVPSRADYGEFDGGATGPILRGDALLALRDANVSMGGFVAHAQAHGYDLIPGLAAWATPSGPVTRDAFERIADEIVASARQAKADAIYLDLHGAMVAEHVDDGEGELLARLRDAVGPQTKIVASLDLHANVTARMFSCADALVAYRTYPHVDMADIGRRCGRVLERVMRGETLHRGIRRSPFLIPIEAMSTGRAPAADLYDKLRALESAFDLDLSIALGFPAADFDECGPTIWGYGPDQQVVDQALDTLFRQLCDKEADWSVSALSASDAVREAMSIAAHAVKPVVIADTHDNPGAGADGNSTEMLAALLEQRATRAAIGPLCDPAVARAAHAAGVGVTLPLTLAEGTRHALSNVFRVEAISNGECTLSGPMMSGAKLQLGPSACLVVGDVRILVTSKKVQMLDRNIYRMVGIEPERMAILVNKSSVHFRADFEPISEAVLIARTRTGSIMTDPAQLPWRRLSPGIRMSPLGHAFELASCA</sequence>
<gene>
    <name evidence="4" type="ORF">D7S89_14225</name>
</gene>
<dbReference type="GO" id="GO:0006508">
    <property type="term" value="P:proteolysis"/>
    <property type="evidence" value="ECO:0007669"/>
    <property type="project" value="UniProtKB-KW"/>
</dbReference>
<keyword evidence="1" id="KW-0645">Protease</keyword>
<evidence type="ECO:0000313" key="4">
    <source>
        <dbReference type="EMBL" id="RKP47409.1"/>
    </source>
</evidence>
<comment type="caution">
    <text evidence="4">The sequence shown here is derived from an EMBL/GenBank/DDBJ whole genome shotgun (WGS) entry which is preliminary data.</text>
</comment>
<keyword evidence="5" id="KW-1185">Reference proteome</keyword>
<dbReference type="RefSeq" id="WP_121278358.1">
    <property type="nucleotide sequence ID" value="NZ_RBZV01000005.1"/>
</dbReference>
<feature type="domain" description="Microcystin LR degradation protein MlrC N-terminal" evidence="3">
    <location>
        <begin position="2"/>
        <end position="289"/>
    </location>
</feature>
<name>A0A494XGW9_9BURK</name>
<keyword evidence="1" id="KW-0482">Metalloprotease</keyword>
<comment type="function">
    <text evidence="1">Involved in peptidolytic degradation of cyclic heptapeptide hepatotoxin microcystin (MC).</text>
</comment>
<keyword evidence="1" id="KW-0378">Hydrolase</keyword>
<evidence type="ECO:0000256" key="1">
    <source>
        <dbReference type="PIRNR" id="PIRNR012702"/>
    </source>
</evidence>
<dbReference type="GO" id="GO:0046872">
    <property type="term" value="F:metal ion binding"/>
    <property type="evidence" value="ECO:0007669"/>
    <property type="project" value="UniProtKB-KW"/>
</dbReference>
<keyword evidence="1" id="KW-0479">Metal-binding</keyword>
<dbReference type="Pfam" id="PF07171">
    <property type="entry name" value="MlrC_C"/>
    <property type="match status" value="1"/>
</dbReference>
<protein>
    <recommendedName>
        <fullName evidence="1">Microcystinase C</fullName>
        <shortName evidence="1">MlrC</shortName>
    </recommendedName>
</protein>
<comment type="cofactor">
    <cofactor evidence="1">
        <name>Zn(2+)</name>
        <dbReference type="ChEBI" id="CHEBI:29105"/>
    </cofactor>
    <text evidence="1">Binds 1 zinc ion per subunit.</text>
</comment>
<dbReference type="InterPro" id="IPR009197">
    <property type="entry name" value="MlrC"/>
</dbReference>
<dbReference type="Pfam" id="PF07364">
    <property type="entry name" value="DUF1485"/>
    <property type="match status" value="1"/>
</dbReference>
<accession>A0A494XGW9</accession>
<dbReference type="PIRSF" id="PIRSF012702">
    <property type="entry name" value="UCP012702"/>
    <property type="match status" value="1"/>
</dbReference>
<feature type="domain" description="Microcystin LR degradation protein MlrC C-terminal" evidence="2">
    <location>
        <begin position="301"/>
        <end position="475"/>
    </location>
</feature>
<dbReference type="EMBL" id="RBZV01000005">
    <property type="protein sequence ID" value="RKP47409.1"/>
    <property type="molecule type" value="Genomic_DNA"/>
</dbReference>
<dbReference type="InterPro" id="IPR010799">
    <property type="entry name" value="MlrC_C"/>
</dbReference>
<reference evidence="4 5" key="1">
    <citation type="submission" date="2018-10" db="EMBL/GenBank/DDBJ databases">
        <title>Paraburkholderia sp. 7MK8-2, isolated from soil.</title>
        <authorList>
            <person name="Gao Z.-H."/>
            <person name="Qiu L.-H."/>
        </authorList>
    </citation>
    <scope>NUCLEOTIDE SEQUENCE [LARGE SCALE GENOMIC DNA]</scope>
    <source>
        <strain evidence="4 5">7MK8-2</strain>
    </source>
</reference>